<dbReference type="Gene3D" id="2.60.120.200">
    <property type="match status" value="1"/>
</dbReference>
<keyword evidence="2" id="KW-1185">Reference proteome</keyword>
<protein>
    <submittedName>
        <fullName evidence="1">LamG domain-containing protein</fullName>
    </submittedName>
</protein>
<organism evidence="1 2">
    <name type="scientific">Marivirga atlantica</name>
    <dbReference type="NCBI Taxonomy" id="1548457"/>
    <lineage>
        <taxon>Bacteria</taxon>
        <taxon>Pseudomonadati</taxon>
        <taxon>Bacteroidota</taxon>
        <taxon>Cytophagia</taxon>
        <taxon>Cytophagales</taxon>
        <taxon>Marivirgaceae</taxon>
        <taxon>Marivirga</taxon>
    </lineage>
</organism>
<comment type="caution">
    <text evidence="1">The sequence shown here is derived from an EMBL/GenBank/DDBJ whole genome shotgun (WGS) entry which is preliminary data.</text>
</comment>
<evidence type="ECO:0000313" key="1">
    <source>
        <dbReference type="EMBL" id="MBL0765516.1"/>
    </source>
</evidence>
<name>A0A937DJS6_9BACT</name>
<dbReference type="Pfam" id="PF13385">
    <property type="entry name" value="Laminin_G_3"/>
    <property type="match status" value="1"/>
</dbReference>
<dbReference type="GO" id="GO:0005975">
    <property type="term" value="P:carbohydrate metabolic process"/>
    <property type="evidence" value="ECO:0007669"/>
    <property type="project" value="UniProtKB-ARBA"/>
</dbReference>
<dbReference type="Proteomes" id="UP000642920">
    <property type="component" value="Unassembled WGS sequence"/>
</dbReference>
<sequence>MRKLLTLVTLAVLLWSCEEKETNFKSEVSFTITEKTTSNERVASANEDIPSQILISVKDESGTFILENEIIEITEFSGEYISDPVLMEVGGYEVDKFLVLNDSSEVIYATPKAGSLFESFVNNPLPFSFSVSSDQAAEVGLEVIATNEIDPEDLGYSTFAFSIIPTQDILLSMLGYVASEGQVNLLEGNITVFGDSDSLFTQNIGDSINVVRLRTDYNTIKILARSTGYQTNEVVLSTSSLDQYRTKPLDIELLPIGGLMAYFPFSGNANEVLTNNDNFTNTGAVLSSDSSTTANEAYLFDGVDDVINYGDVYDLDTNSFTVTAWVQVYNFDGLIGGTSTRGAEIINKGLTKYGSPSRAGYGLKAQELNGENVFGFFLGTGDNVYFARSGSFNSYQWYSVVGRKTDGLIELFVNGNKVSETAIPQNANVNTDIPFTIGSIDKLGNDSAGTNYFDGKIDEVKIFDRSLSDQEISDIYYSTF</sequence>
<proteinExistence type="predicted"/>
<dbReference type="AlphaFoldDB" id="A0A937DJS6"/>
<dbReference type="SUPFAM" id="SSF49899">
    <property type="entry name" value="Concanavalin A-like lectins/glucanases"/>
    <property type="match status" value="1"/>
</dbReference>
<dbReference type="InterPro" id="IPR013320">
    <property type="entry name" value="ConA-like_dom_sf"/>
</dbReference>
<dbReference type="EMBL" id="JAERQG010000002">
    <property type="protein sequence ID" value="MBL0765516.1"/>
    <property type="molecule type" value="Genomic_DNA"/>
</dbReference>
<accession>A0A937DJS6</accession>
<dbReference type="GO" id="GO:0004553">
    <property type="term" value="F:hydrolase activity, hydrolyzing O-glycosyl compounds"/>
    <property type="evidence" value="ECO:0007669"/>
    <property type="project" value="UniProtKB-ARBA"/>
</dbReference>
<evidence type="ECO:0000313" key="2">
    <source>
        <dbReference type="Proteomes" id="UP000642920"/>
    </source>
</evidence>
<reference evidence="1" key="1">
    <citation type="submission" date="2021-01" db="EMBL/GenBank/DDBJ databases">
        <title>Marivirga sp. nov., isolated from intertidal surface sediments.</title>
        <authorList>
            <person name="Zhang M."/>
        </authorList>
    </citation>
    <scope>NUCLEOTIDE SEQUENCE</scope>
    <source>
        <strain evidence="1">SM1354</strain>
    </source>
</reference>
<dbReference type="RefSeq" id="WP_201920295.1">
    <property type="nucleotide sequence ID" value="NZ_JAERQG010000002.1"/>
</dbReference>
<gene>
    <name evidence="1" type="ORF">JKP34_09655</name>
</gene>